<dbReference type="EMBL" id="JAHLQO010000005">
    <property type="protein sequence ID" value="MBU5669897.1"/>
    <property type="molecule type" value="Genomic_DNA"/>
</dbReference>
<dbReference type="CDD" id="cd10944">
    <property type="entry name" value="CE4_SmPgdA_like"/>
    <property type="match status" value="1"/>
</dbReference>
<dbReference type="InterPro" id="IPR002509">
    <property type="entry name" value="NODB_dom"/>
</dbReference>
<dbReference type="Pfam" id="PF01522">
    <property type="entry name" value="Polysacc_deac_1"/>
    <property type="match status" value="1"/>
</dbReference>
<reference evidence="4 5" key="1">
    <citation type="submission" date="2021-06" db="EMBL/GenBank/DDBJ databases">
        <authorList>
            <person name="Sun Q."/>
            <person name="Li D."/>
        </authorList>
    </citation>
    <scope>NUCLEOTIDE SEQUENCE [LARGE SCALE GENOMIC DNA]</scope>
    <source>
        <strain evidence="4 5">MSJ-1</strain>
    </source>
</reference>
<comment type="caution">
    <text evidence="4">The sequence shown here is derived from an EMBL/GenBank/DDBJ whole genome shotgun (WGS) entry which is preliminary data.</text>
</comment>
<feature type="domain" description="NodB homology" evidence="3">
    <location>
        <begin position="131"/>
        <end position="332"/>
    </location>
</feature>
<gene>
    <name evidence="4" type="ORF">KQI68_08625</name>
</gene>
<evidence type="ECO:0000256" key="1">
    <source>
        <dbReference type="ARBA" id="ARBA00022723"/>
    </source>
</evidence>
<keyword evidence="5" id="KW-1185">Reference proteome</keyword>
<proteinExistence type="predicted"/>
<sequence length="335" mass="38819">MTEREIRQKNRRRMIARKRKRRRQIISLSLLALIVVIIISKIVSSLNKSDNDGVSPALMWYYTNSISDEIPAKLYYSPEYISNITLKPIKDIEKEFIVKGSNHLKKASKYAYDAKEIRELTRHNNYEGNKKLVFLTFDDGPNTKISPQVLKVLKDNNVHATFFLVGKNISEKDSYILREILKNGNSIATHSFTHDYEYLYPGRVVNSARVYGEIEKTNARLKKYLGEDFNSNVFRYPGGEMSWKNTAESNAYLEERGIHWIDWNSLVGDAEKKSVRPTTTAGYVEYVDKSLNKNKNTKIAVVLLHDAENKQLTADSLPEVIKYFRDRDYEFGVLR</sequence>
<dbReference type="InterPro" id="IPR050248">
    <property type="entry name" value="Polysacc_deacetylase_ArnD"/>
</dbReference>
<name>A0ABS6FI96_9FIRM</name>
<evidence type="ECO:0000259" key="3">
    <source>
        <dbReference type="PROSITE" id="PS51677"/>
    </source>
</evidence>
<dbReference type="Proteomes" id="UP000783742">
    <property type="component" value="Unassembled WGS sequence"/>
</dbReference>
<organism evidence="4 5">
    <name type="scientific">Peptoniphilus ovalis</name>
    <dbReference type="NCBI Taxonomy" id="2841503"/>
    <lineage>
        <taxon>Bacteria</taxon>
        <taxon>Bacillati</taxon>
        <taxon>Bacillota</taxon>
        <taxon>Tissierellia</taxon>
        <taxon>Tissierellales</taxon>
        <taxon>Peptoniphilaceae</taxon>
        <taxon>Peptoniphilus</taxon>
    </lineage>
</organism>
<dbReference type="PANTHER" id="PTHR10587:SF133">
    <property type="entry name" value="CHITIN DEACETYLASE 1-RELATED"/>
    <property type="match status" value="1"/>
</dbReference>
<evidence type="ECO:0000313" key="5">
    <source>
        <dbReference type="Proteomes" id="UP000783742"/>
    </source>
</evidence>
<dbReference type="RefSeq" id="WP_216549730.1">
    <property type="nucleotide sequence ID" value="NZ_JAHLQO010000005.1"/>
</dbReference>
<evidence type="ECO:0000313" key="4">
    <source>
        <dbReference type="EMBL" id="MBU5669897.1"/>
    </source>
</evidence>
<dbReference type="PANTHER" id="PTHR10587">
    <property type="entry name" value="GLYCOSYL TRANSFERASE-RELATED"/>
    <property type="match status" value="1"/>
</dbReference>
<accession>A0ABS6FI96</accession>
<keyword evidence="1" id="KW-0479">Metal-binding</keyword>
<protein>
    <submittedName>
        <fullName evidence="4">Polysaccharide deacetylase</fullName>
    </submittedName>
</protein>
<dbReference type="PROSITE" id="PS51677">
    <property type="entry name" value="NODB"/>
    <property type="match status" value="1"/>
</dbReference>
<keyword evidence="2" id="KW-0378">Hydrolase</keyword>
<evidence type="ECO:0000256" key="2">
    <source>
        <dbReference type="ARBA" id="ARBA00022801"/>
    </source>
</evidence>